<feature type="compositionally biased region" description="Basic and acidic residues" evidence="1">
    <location>
        <begin position="99"/>
        <end position="136"/>
    </location>
</feature>
<dbReference type="InterPro" id="IPR029016">
    <property type="entry name" value="GAF-like_dom_sf"/>
</dbReference>
<comment type="caution">
    <text evidence="2">The sequence shown here is derived from an EMBL/GenBank/DDBJ whole genome shotgun (WGS) entry which is preliminary data.</text>
</comment>
<dbReference type="Proteomes" id="UP001286313">
    <property type="component" value="Unassembled WGS sequence"/>
</dbReference>
<name>A0AAE1F5I1_PETCI</name>
<dbReference type="AlphaFoldDB" id="A0AAE1F5I1"/>
<protein>
    <submittedName>
        <fullName evidence="2">Uncharacterized protein</fullName>
    </submittedName>
</protein>
<dbReference type="Gene3D" id="3.30.450.40">
    <property type="match status" value="2"/>
</dbReference>
<accession>A0AAE1F5I1</accession>
<feature type="region of interest" description="Disordered" evidence="1">
    <location>
        <begin position="82"/>
        <end position="351"/>
    </location>
</feature>
<sequence>SLLEVVHDLFEEQTSLENVILKTLQRAQRLLKCERAAVMLLEDGTEECGVKGFLLWAGVVSKEVWSGEQRGSHVVSIAVAFPSVPQPDPSTDPSLVPKSVEEEEKKSEGEGAERKKEKEEEPEQKLEEEMDGRENSVDGQVVSVGKVDSRGEKRRDSVLGGYQRTTGCDDPERDGTAAVENQEPTTRNTDDENTVGGHSSREVNTPMKNGPVPNDSDTTDTPTRRKRSNWGSRRRIRRMRSTGETTDGEDEEERQQQQQQQQQHEHQMPLVSNNNKRAPEEDDPLHHQTKKHITSPSGERQGQQEEEEAMVVVAEGKMAGTGSGTETQKVEPTKKRAARAWGRKGSRPQLVSLEGSKVMTAALPPAAASSGGVSSEVV</sequence>
<evidence type="ECO:0000313" key="2">
    <source>
        <dbReference type="EMBL" id="KAK3867481.1"/>
    </source>
</evidence>
<feature type="compositionally biased region" description="Low complexity" evidence="1">
    <location>
        <begin position="310"/>
        <end position="320"/>
    </location>
</feature>
<feature type="compositionally biased region" description="Basic residues" evidence="1">
    <location>
        <begin position="335"/>
        <end position="346"/>
    </location>
</feature>
<evidence type="ECO:0000256" key="1">
    <source>
        <dbReference type="SAM" id="MobiDB-lite"/>
    </source>
</evidence>
<feature type="compositionally biased region" description="Basic and acidic residues" evidence="1">
    <location>
        <begin position="147"/>
        <end position="157"/>
    </location>
</feature>
<feature type="non-terminal residue" evidence="2">
    <location>
        <position position="1"/>
    </location>
</feature>
<gene>
    <name evidence="2" type="ORF">Pcinc_027051</name>
</gene>
<dbReference type="EMBL" id="JAWQEG010003190">
    <property type="protein sequence ID" value="KAK3867481.1"/>
    <property type="molecule type" value="Genomic_DNA"/>
</dbReference>
<proteinExistence type="predicted"/>
<organism evidence="2 3">
    <name type="scientific">Petrolisthes cinctipes</name>
    <name type="common">Flat porcelain crab</name>
    <dbReference type="NCBI Taxonomy" id="88211"/>
    <lineage>
        <taxon>Eukaryota</taxon>
        <taxon>Metazoa</taxon>
        <taxon>Ecdysozoa</taxon>
        <taxon>Arthropoda</taxon>
        <taxon>Crustacea</taxon>
        <taxon>Multicrustacea</taxon>
        <taxon>Malacostraca</taxon>
        <taxon>Eumalacostraca</taxon>
        <taxon>Eucarida</taxon>
        <taxon>Decapoda</taxon>
        <taxon>Pleocyemata</taxon>
        <taxon>Anomura</taxon>
        <taxon>Galatheoidea</taxon>
        <taxon>Porcellanidae</taxon>
        <taxon>Petrolisthes</taxon>
    </lineage>
</organism>
<feature type="compositionally biased region" description="Basic residues" evidence="1">
    <location>
        <begin position="224"/>
        <end position="240"/>
    </location>
</feature>
<keyword evidence="3" id="KW-1185">Reference proteome</keyword>
<reference evidence="2" key="1">
    <citation type="submission" date="2023-10" db="EMBL/GenBank/DDBJ databases">
        <title>Genome assemblies of two species of porcelain crab, Petrolisthes cinctipes and Petrolisthes manimaculis (Anomura: Porcellanidae).</title>
        <authorList>
            <person name="Angst P."/>
        </authorList>
    </citation>
    <scope>NUCLEOTIDE SEQUENCE</scope>
    <source>
        <strain evidence="2">PB745_01</strain>
        <tissue evidence="2">Gill</tissue>
    </source>
</reference>
<evidence type="ECO:0000313" key="3">
    <source>
        <dbReference type="Proteomes" id="UP001286313"/>
    </source>
</evidence>